<keyword evidence="3" id="KW-1185">Reference proteome</keyword>
<gene>
    <name evidence="2" type="ORF">JKJ07_44830</name>
</gene>
<feature type="coiled-coil region" evidence="1">
    <location>
        <begin position="13"/>
        <end position="47"/>
    </location>
</feature>
<comment type="caution">
    <text evidence="2">The sequence shown here is derived from an EMBL/GenBank/DDBJ whole genome shotgun (WGS) entry which is preliminary data.</text>
</comment>
<dbReference type="Pfam" id="PF02575">
    <property type="entry name" value="YbaB_DNA_bd"/>
    <property type="match status" value="1"/>
</dbReference>
<dbReference type="InterPro" id="IPR036894">
    <property type="entry name" value="YbaB-like_sf"/>
</dbReference>
<dbReference type="SUPFAM" id="SSF82607">
    <property type="entry name" value="YbaB-like"/>
    <property type="match status" value="1"/>
</dbReference>
<protein>
    <submittedName>
        <fullName evidence="2">YbaB/EbfC family nucleoid-associated protein</fullName>
    </submittedName>
</protein>
<accession>A0ABS1W423</accession>
<organism evidence="2 3">
    <name type="scientific">Paractinoplanes lichenicola</name>
    <dbReference type="NCBI Taxonomy" id="2802976"/>
    <lineage>
        <taxon>Bacteria</taxon>
        <taxon>Bacillati</taxon>
        <taxon>Actinomycetota</taxon>
        <taxon>Actinomycetes</taxon>
        <taxon>Micromonosporales</taxon>
        <taxon>Micromonosporaceae</taxon>
        <taxon>Paractinoplanes</taxon>
    </lineage>
</organism>
<evidence type="ECO:0000313" key="2">
    <source>
        <dbReference type="EMBL" id="MBL7261432.1"/>
    </source>
</evidence>
<sequence length="145" mass="16277">MGPVAVTANRDANRELRDRLAEVHERYTRMRSDLDDLQRRLDALRVTVVSADGLVRVTVGPRGQLIDLKLIRRATRNMDNEYVSRTIVATVHSAAEQAAERVQTLMGDYLPADSGALRYLRDNNFGSLLGRSDEIVQDLAGRDDK</sequence>
<dbReference type="InterPro" id="IPR004401">
    <property type="entry name" value="YbaB/EbfC"/>
</dbReference>
<proteinExistence type="predicted"/>
<keyword evidence="1" id="KW-0175">Coiled coil</keyword>
<dbReference type="EMBL" id="JAENHO010000019">
    <property type="protein sequence ID" value="MBL7261432.1"/>
    <property type="molecule type" value="Genomic_DNA"/>
</dbReference>
<evidence type="ECO:0000256" key="1">
    <source>
        <dbReference type="SAM" id="Coils"/>
    </source>
</evidence>
<evidence type="ECO:0000313" key="3">
    <source>
        <dbReference type="Proteomes" id="UP000598996"/>
    </source>
</evidence>
<dbReference type="Proteomes" id="UP000598996">
    <property type="component" value="Unassembled WGS sequence"/>
</dbReference>
<reference evidence="2 3" key="1">
    <citation type="submission" date="2021-01" db="EMBL/GenBank/DDBJ databases">
        <title>Actinoplanes sp. nov. LDG1-01 isolated from lichen.</title>
        <authorList>
            <person name="Saeng-In P."/>
            <person name="Phongsopitanun W."/>
            <person name="Kanchanasin P."/>
            <person name="Yuki M."/>
            <person name="Kudo T."/>
            <person name="Ohkuma M."/>
            <person name="Tanasupawat S."/>
        </authorList>
    </citation>
    <scope>NUCLEOTIDE SEQUENCE [LARGE SCALE GENOMIC DNA]</scope>
    <source>
        <strain evidence="2 3">LDG1-01</strain>
    </source>
</reference>
<name>A0ABS1W423_9ACTN</name>
<dbReference type="Gene3D" id="3.30.1310.10">
    <property type="entry name" value="Nucleoid-associated protein YbaB-like domain"/>
    <property type="match status" value="1"/>
</dbReference>